<dbReference type="EMBL" id="CP116613">
    <property type="protein sequence ID" value="WCF99425.1"/>
    <property type="molecule type" value="Genomic_DNA"/>
</dbReference>
<evidence type="ECO:0000313" key="2">
    <source>
        <dbReference type="EMBL" id="WCF99425.1"/>
    </source>
</evidence>
<dbReference type="SUPFAM" id="SSF46689">
    <property type="entry name" value="Homeodomain-like"/>
    <property type="match status" value="1"/>
</dbReference>
<reference evidence="2" key="1">
    <citation type="submission" date="2023-01" db="EMBL/GenBank/DDBJ databases">
        <title>Phages are important unrecognized players in the ecology of the oral pathogen Porphyromonas gingivalis.</title>
        <authorList>
            <person name="Matrishin C.B."/>
            <person name="Kauffman K.M."/>
        </authorList>
    </citation>
    <scope>NUCLEOTIDE SEQUENCE</scope>
    <source>
        <strain evidence="2">HG1691old</strain>
    </source>
</reference>
<protein>
    <submittedName>
        <fullName evidence="2">Uncharacterized protein</fullName>
    </submittedName>
</protein>
<dbReference type="AlphaFoldDB" id="A0AAE9XG10"/>
<dbReference type="InterPro" id="IPR009057">
    <property type="entry name" value="Homeodomain-like_sf"/>
</dbReference>
<dbReference type="Proteomes" id="UP001179540">
    <property type="component" value="Chromosome"/>
</dbReference>
<evidence type="ECO:0000313" key="3">
    <source>
        <dbReference type="Proteomes" id="UP001179540"/>
    </source>
</evidence>
<proteinExistence type="predicted"/>
<sequence>MSKHLTDSERLHIVKEYLGSTRSKYAIEKKYNIAQGLIKDWLRKFGLEYKIIPEQTMEASPNPNSDLTPGEKEELEQLRKKFVS</sequence>
<organism evidence="2 3">
    <name type="scientific">Porphyromonas gingivalis</name>
    <name type="common">Bacteroides gingivalis</name>
    <dbReference type="NCBI Taxonomy" id="837"/>
    <lineage>
        <taxon>Bacteria</taxon>
        <taxon>Pseudomonadati</taxon>
        <taxon>Bacteroidota</taxon>
        <taxon>Bacteroidia</taxon>
        <taxon>Bacteroidales</taxon>
        <taxon>Porphyromonadaceae</taxon>
        <taxon>Porphyromonas</taxon>
    </lineage>
</organism>
<gene>
    <name evidence="2" type="ORF">NY149_01970</name>
</gene>
<feature type="compositionally biased region" description="Polar residues" evidence="1">
    <location>
        <begin position="57"/>
        <end position="67"/>
    </location>
</feature>
<feature type="region of interest" description="Disordered" evidence="1">
    <location>
        <begin position="56"/>
        <end position="84"/>
    </location>
</feature>
<evidence type="ECO:0000256" key="1">
    <source>
        <dbReference type="SAM" id="MobiDB-lite"/>
    </source>
</evidence>
<name>A0AAE9XG10_PORGN</name>
<feature type="compositionally biased region" description="Basic and acidic residues" evidence="1">
    <location>
        <begin position="69"/>
        <end position="84"/>
    </location>
</feature>
<accession>A0AAE9XG10</accession>